<protein>
    <submittedName>
        <fullName evidence="3">Uncharacterized protein LOC101670167 isoform X13</fullName>
    </submittedName>
</protein>
<dbReference type="GeneID" id="101670167"/>
<organism evidence="2 3">
    <name type="scientific">Mustela putorius furo</name>
    <name type="common">European domestic ferret</name>
    <name type="synonym">Mustela furo</name>
    <dbReference type="NCBI Taxonomy" id="9669"/>
    <lineage>
        <taxon>Eukaryota</taxon>
        <taxon>Metazoa</taxon>
        <taxon>Chordata</taxon>
        <taxon>Craniata</taxon>
        <taxon>Vertebrata</taxon>
        <taxon>Euteleostomi</taxon>
        <taxon>Mammalia</taxon>
        <taxon>Eutheria</taxon>
        <taxon>Laurasiatheria</taxon>
        <taxon>Carnivora</taxon>
        <taxon>Caniformia</taxon>
        <taxon>Musteloidea</taxon>
        <taxon>Mustelidae</taxon>
        <taxon>Mustelinae</taxon>
        <taxon>Mustela</taxon>
    </lineage>
</organism>
<feature type="region of interest" description="Disordered" evidence="1">
    <location>
        <begin position="187"/>
        <end position="206"/>
    </location>
</feature>
<accession>A0A8U0UV03</accession>
<dbReference type="RefSeq" id="XP_044927401.1">
    <property type="nucleotide sequence ID" value="XM_045071466.1"/>
</dbReference>
<dbReference type="AlphaFoldDB" id="A0A8U0UV03"/>
<evidence type="ECO:0000313" key="2">
    <source>
        <dbReference type="Proteomes" id="UP000000715"/>
    </source>
</evidence>
<gene>
    <name evidence="3" type="primary">LOC101670167</name>
</gene>
<sequence length="239" mass="25992">MVLSVLASRQIFFYPFIRSSLLSLPKKPPSGHNLPEEGIGLCGLRDKSGDKFQATKAQGLFSRSLWSSFTARQSDILACLDGWDRRCVWTAIPSTQSPPPSRRYLQRASYLEGDAGHQRESFVHSANICGVPPMGQSCPAGLFQVTETEREGWVLRRGERGSCWATLPPPCLRCIFGRLSAVSREGGGVGGGAERRGIQDTTASGPQACRGDLEEHVSAGSHVDKVGHIWSMSQPHRSG</sequence>
<keyword evidence="2" id="KW-1185">Reference proteome</keyword>
<evidence type="ECO:0000313" key="3">
    <source>
        <dbReference type="RefSeq" id="XP_044927401.1"/>
    </source>
</evidence>
<name>A0A8U0UV03_MUSPF</name>
<reference evidence="3" key="1">
    <citation type="submission" date="2025-08" db="UniProtKB">
        <authorList>
            <consortium name="RefSeq"/>
        </authorList>
    </citation>
    <scope>IDENTIFICATION</scope>
    <source>
        <tissue evidence="3">Brain</tissue>
    </source>
</reference>
<dbReference type="Proteomes" id="UP000000715">
    <property type="component" value="Unplaced"/>
</dbReference>
<evidence type="ECO:0000256" key="1">
    <source>
        <dbReference type="SAM" id="MobiDB-lite"/>
    </source>
</evidence>
<proteinExistence type="predicted"/>